<evidence type="ECO:0000256" key="1">
    <source>
        <dbReference type="SAM" id="Phobius"/>
    </source>
</evidence>
<reference evidence="2 3" key="1">
    <citation type="journal article" date="2024" name="G3 (Bethesda)">
        <title>Genome assembly of Hibiscus sabdariffa L. provides insights into metabolisms of medicinal natural products.</title>
        <authorList>
            <person name="Kim T."/>
        </authorList>
    </citation>
    <scope>NUCLEOTIDE SEQUENCE [LARGE SCALE GENOMIC DNA]</scope>
    <source>
        <strain evidence="2">TK-2024</strain>
        <tissue evidence="2">Old leaves</tissue>
    </source>
</reference>
<dbReference type="Proteomes" id="UP001396334">
    <property type="component" value="Unassembled WGS sequence"/>
</dbReference>
<keyword evidence="1" id="KW-0472">Membrane</keyword>
<keyword evidence="1" id="KW-0812">Transmembrane</keyword>
<keyword evidence="3" id="KW-1185">Reference proteome</keyword>
<sequence>MVSTAQIQIRFAIHMHEVRTNSLPSSYSLSCLVVSFAGGWLWSMIRTSLWRLQEDDEVATRMCFSSFCADFKSHSQLSEKAEVEAKSIAANRFNRAFEVVDLRLLEEIKSRVLNGIVHALKDYIRGMGGVGKIHV</sequence>
<comment type="caution">
    <text evidence="2">The sequence shown here is derived from an EMBL/GenBank/DDBJ whole genome shotgun (WGS) entry which is preliminary data.</text>
</comment>
<proteinExistence type="predicted"/>
<evidence type="ECO:0000313" key="3">
    <source>
        <dbReference type="Proteomes" id="UP001396334"/>
    </source>
</evidence>
<organism evidence="2 3">
    <name type="scientific">Hibiscus sabdariffa</name>
    <name type="common">roselle</name>
    <dbReference type="NCBI Taxonomy" id="183260"/>
    <lineage>
        <taxon>Eukaryota</taxon>
        <taxon>Viridiplantae</taxon>
        <taxon>Streptophyta</taxon>
        <taxon>Embryophyta</taxon>
        <taxon>Tracheophyta</taxon>
        <taxon>Spermatophyta</taxon>
        <taxon>Magnoliopsida</taxon>
        <taxon>eudicotyledons</taxon>
        <taxon>Gunneridae</taxon>
        <taxon>Pentapetalae</taxon>
        <taxon>rosids</taxon>
        <taxon>malvids</taxon>
        <taxon>Malvales</taxon>
        <taxon>Malvaceae</taxon>
        <taxon>Malvoideae</taxon>
        <taxon>Hibiscus</taxon>
    </lineage>
</organism>
<keyword evidence="1" id="KW-1133">Transmembrane helix</keyword>
<feature type="transmembrane region" description="Helical" evidence="1">
    <location>
        <begin position="27"/>
        <end position="45"/>
    </location>
</feature>
<evidence type="ECO:0000313" key="2">
    <source>
        <dbReference type="EMBL" id="KAK9032519.1"/>
    </source>
</evidence>
<protein>
    <submittedName>
        <fullName evidence="2">Uncharacterized protein</fullName>
    </submittedName>
</protein>
<gene>
    <name evidence="2" type="ORF">V6N11_056779</name>
</gene>
<dbReference type="EMBL" id="JBBPBN010000009">
    <property type="protein sequence ID" value="KAK9032519.1"/>
    <property type="molecule type" value="Genomic_DNA"/>
</dbReference>
<accession>A0ABR2T545</accession>
<name>A0ABR2T545_9ROSI</name>